<dbReference type="InterPro" id="IPR004045">
    <property type="entry name" value="Glutathione_S-Trfase_N"/>
</dbReference>
<dbReference type="SUPFAM" id="SSF47616">
    <property type="entry name" value="GST C-terminal domain-like"/>
    <property type="match status" value="1"/>
</dbReference>
<dbReference type="InterPro" id="IPR010987">
    <property type="entry name" value="Glutathione-S-Trfase_C-like"/>
</dbReference>
<organism evidence="2 3">
    <name type="scientific">Triparma strigata</name>
    <dbReference type="NCBI Taxonomy" id="1606541"/>
    <lineage>
        <taxon>Eukaryota</taxon>
        <taxon>Sar</taxon>
        <taxon>Stramenopiles</taxon>
        <taxon>Ochrophyta</taxon>
        <taxon>Bolidophyceae</taxon>
        <taxon>Parmales</taxon>
        <taxon>Triparmaceae</taxon>
        <taxon>Triparma</taxon>
    </lineage>
</organism>
<name>A0A9W7AV50_9STRA</name>
<dbReference type="InterPro" id="IPR036282">
    <property type="entry name" value="Glutathione-S-Trfase_C_sf"/>
</dbReference>
<dbReference type="GO" id="GO:0005737">
    <property type="term" value="C:cytoplasm"/>
    <property type="evidence" value="ECO:0007669"/>
    <property type="project" value="TreeGrafter"/>
</dbReference>
<dbReference type="Proteomes" id="UP001165085">
    <property type="component" value="Unassembled WGS sequence"/>
</dbReference>
<proteinExistence type="predicted"/>
<dbReference type="InterPro" id="IPR036249">
    <property type="entry name" value="Thioredoxin-like_sf"/>
</dbReference>
<dbReference type="Pfam" id="PF13410">
    <property type="entry name" value="GST_C_2"/>
    <property type="match status" value="1"/>
</dbReference>
<reference evidence="3" key="1">
    <citation type="journal article" date="2023" name="Commun. Biol.">
        <title>Genome analysis of Parmales, the sister group of diatoms, reveals the evolutionary specialization of diatoms from phago-mixotrophs to photoautotrophs.</title>
        <authorList>
            <person name="Ban H."/>
            <person name="Sato S."/>
            <person name="Yoshikawa S."/>
            <person name="Yamada K."/>
            <person name="Nakamura Y."/>
            <person name="Ichinomiya M."/>
            <person name="Sato N."/>
            <person name="Blanc-Mathieu R."/>
            <person name="Endo H."/>
            <person name="Kuwata A."/>
            <person name="Ogata H."/>
        </authorList>
    </citation>
    <scope>NUCLEOTIDE SEQUENCE [LARGE SCALE GENOMIC DNA]</scope>
    <source>
        <strain evidence="3">NIES 3701</strain>
    </source>
</reference>
<dbReference type="OrthoDB" id="4951845at2759"/>
<evidence type="ECO:0000313" key="3">
    <source>
        <dbReference type="Proteomes" id="UP001165085"/>
    </source>
</evidence>
<keyword evidence="3" id="KW-1185">Reference proteome</keyword>
<evidence type="ECO:0000313" key="2">
    <source>
        <dbReference type="EMBL" id="GMH74934.1"/>
    </source>
</evidence>
<gene>
    <name evidence="2" type="ORF">TrST_g8481</name>
</gene>
<dbReference type="Pfam" id="PF13409">
    <property type="entry name" value="GST_N_2"/>
    <property type="match status" value="1"/>
</dbReference>
<dbReference type="PANTHER" id="PTHR43968">
    <property type="match status" value="1"/>
</dbReference>
<dbReference type="Gene3D" id="1.20.1050.10">
    <property type="match status" value="1"/>
</dbReference>
<dbReference type="CDD" id="cd00570">
    <property type="entry name" value="GST_N_family"/>
    <property type="match status" value="1"/>
</dbReference>
<dbReference type="PROSITE" id="PS50405">
    <property type="entry name" value="GST_CTER"/>
    <property type="match status" value="1"/>
</dbReference>
<dbReference type="EMBL" id="BRXY01000184">
    <property type="protein sequence ID" value="GMH74934.1"/>
    <property type="molecule type" value="Genomic_DNA"/>
</dbReference>
<evidence type="ECO:0000259" key="1">
    <source>
        <dbReference type="PROSITE" id="PS50405"/>
    </source>
</evidence>
<dbReference type="PANTHER" id="PTHR43968:SF14">
    <property type="entry name" value="GLUTATHIONE S-TRANSFERASE"/>
    <property type="match status" value="1"/>
</dbReference>
<dbReference type="CDD" id="cd00299">
    <property type="entry name" value="GST_C_family"/>
    <property type="match status" value="1"/>
</dbReference>
<feature type="domain" description="GST C-terminal" evidence="1">
    <location>
        <begin position="189"/>
        <end position="317"/>
    </location>
</feature>
<comment type="caution">
    <text evidence="2">The sequence shown here is derived from an EMBL/GenBank/DDBJ whole genome shotgun (WGS) entry which is preliminary data.</text>
</comment>
<dbReference type="AlphaFoldDB" id="A0A9W7AV50"/>
<protein>
    <recommendedName>
        <fullName evidence="1">GST C-terminal domain-containing protein</fullName>
    </recommendedName>
</protein>
<dbReference type="InterPro" id="IPR050983">
    <property type="entry name" value="GST_Omega/HSP26"/>
</dbReference>
<dbReference type="Gene3D" id="3.40.30.10">
    <property type="entry name" value="Glutaredoxin"/>
    <property type="match status" value="1"/>
</dbReference>
<accession>A0A9W7AV50</accession>
<dbReference type="SUPFAM" id="SSF52833">
    <property type="entry name" value="Thioredoxin-like"/>
    <property type="match status" value="1"/>
</dbReference>
<sequence>MHVTVRVMNFRYKLMNLILVNWLRKVGRYCDSYAHVRSSFMPFLSSSSSALTFLLLSSLHLPVIISLNPNPTICNDYATRLPSSSVPEPLVYDTALNPSPPPSSPDRPVLFRERNGWCPYSERAWLAFELKRVDYDTILIDNMGGRPSWYSGTTPQAMIEGDKITESLDIVKRIDAFKGQTENTPTLYPKDKDKNVDEVISLFKDVFPKFTRPSSRAAFLFRSGGMPVERKTFERTLYETDELLKKTDGHFFCGEEVTAADVAWAPFLERYAVQLPALHDGLRPRDEERWPNLSLWYKAMEEKVPAYPSRVQGDAESWRRVLMQQGFGNEAGFEKLLEAAADERGDSSSCWPMFAEGRQWLANSPREEAAARLLRNKGPIIADAIRNGGANCDSAEEALSGIISGLVDGVELKNNEEAVKLHTFLCERVCVPRDMGFLPARAMRDLK</sequence>